<evidence type="ECO:0000256" key="1">
    <source>
        <dbReference type="ARBA" id="ARBA00007992"/>
    </source>
</evidence>
<dbReference type="Gene3D" id="3.50.50.60">
    <property type="entry name" value="FAD/NAD(P)-binding domain"/>
    <property type="match status" value="1"/>
</dbReference>
<dbReference type="InterPro" id="IPR002938">
    <property type="entry name" value="FAD-bd"/>
</dbReference>
<dbReference type="EMBL" id="MVBO01000008">
    <property type="protein sequence ID" value="OZJ05981.1"/>
    <property type="molecule type" value="Genomic_DNA"/>
</dbReference>
<keyword evidence="3" id="KW-0274">FAD</keyword>
<keyword evidence="8" id="KW-1185">Reference proteome</keyword>
<evidence type="ECO:0000313" key="8">
    <source>
        <dbReference type="Proteomes" id="UP000242875"/>
    </source>
</evidence>
<reference evidence="7 8" key="1">
    <citation type="journal article" date="2017" name="Mycologia">
        <title>Bifiguratus adelaidae, gen. et sp. nov., a new member of Mucoromycotina in endophytic and soil-dwelling habitats.</title>
        <authorList>
            <person name="Torres-Cruz T.J."/>
            <person name="Billingsley Tobias T.L."/>
            <person name="Almatruk M."/>
            <person name="Hesse C."/>
            <person name="Kuske C.R."/>
            <person name="Desiro A."/>
            <person name="Benucci G.M."/>
            <person name="Bonito G."/>
            <person name="Stajich J.E."/>
            <person name="Dunlap C."/>
            <person name="Arnold A.E."/>
            <person name="Porras-Alfaro A."/>
        </authorList>
    </citation>
    <scope>NUCLEOTIDE SEQUENCE [LARGE SCALE GENOMIC DNA]</scope>
    <source>
        <strain evidence="7 8">AZ0501</strain>
    </source>
</reference>
<name>A0A261Y5W2_9FUNG</name>
<dbReference type="PANTHER" id="PTHR13789">
    <property type="entry name" value="MONOOXYGENASE"/>
    <property type="match status" value="1"/>
</dbReference>
<organism evidence="7 8">
    <name type="scientific">Bifiguratus adelaidae</name>
    <dbReference type="NCBI Taxonomy" id="1938954"/>
    <lineage>
        <taxon>Eukaryota</taxon>
        <taxon>Fungi</taxon>
        <taxon>Fungi incertae sedis</taxon>
        <taxon>Mucoromycota</taxon>
        <taxon>Mucoromycotina</taxon>
        <taxon>Endogonomycetes</taxon>
        <taxon>Endogonales</taxon>
        <taxon>Endogonales incertae sedis</taxon>
        <taxon>Bifiguratus</taxon>
    </lineage>
</organism>
<dbReference type="GO" id="GO:0071949">
    <property type="term" value="F:FAD binding"/>
    <property type="evidence" value="ECO:0007669"/>
    <property type="project" value="InterPro"/>
</dbReference>
<evidence type="ECO:0000313" key="7">
    <source>
        <dbReference type="EMBL" id="OZJ05981.1"/>
    </source>
</evidence>
<dbReference type="InterPro" id="IPR050493">
    <property type="entry name" value="FAD-dep_Monooxygenase_BioMet"/>
</dbReference>
<evidence type="ECO:0000259" key="6">
    <source>
        <dbReference type="Pfam" id="PF01494"/>
    </source>
</evidence>
<keyword evidence="2" id="KW-0285">Flavoprotein</keyword>
<evidence type="ECO:0000256" key="3">
    <source>
        <dbReference type="ARBA" id="ARBA00022827"/>
    </source>
</evidence>
<protein>
    <recommendedName>
        <fullName evidence="6">FAD-binding domain-containing protein</fullName>
    </recommendedName>
</protein>
<evidence type="ECO:0000256" key="4">
    <source>
        <dbReference type="ARBA" id="ARBA00023002"/>
    </source>
</evidence>
<accession>A0A261Y5W2</accession>
<keyword evidence="5" id="KW-0503">Monooxygenase</keyword>
<feature type="domain" description="FAD-binding" evidence="6">
    <location>
        <begin position="15"/>
        <end position="354"/>
    </location>
</feature>
<sequence length="422" mass="46506">MALVSDGVRRQKPRIVIVGAGPAGLAAAIATAQELPRAAITVLEQRSNLDATAVKADATFRETFERKNVLQANLYTLHQLERLGALGRLTLLKGLQRFKSIELNDVRSSPDSPRKTYNIEHESKLANLDAFETASATAVLGSNLTQHVCGIPIASLQQALFATAVHQGIIFVFDSGKVTVERDAEIGARVRYTSRDGEPLSDQADLLIIAEGTGRSITQQDLNIEPDVKSERQHFLYSFLISNDIGPRIFYNRKRSNDPAIEFSGCAIVSNTASEVGTIFYVQIPRPLKQDERSRREALEEELQVMREVFRDHLDSKAISIDDTVPITQFSVEVSSLPVYSIDDNIIVGDAARTGHFNSGAAFSVSLVCDINTVRQLVRKVFKNLIDGTADSQSAFSEFNDALSQASTELHNMELAFFYEQC</sequence>
<proteinExistence type="inferred from homology"/>
<dbReference type="AlphaFoldDB" id="A0A261Y5W2"/>
<gene>
    <name evidence="7" type="ORF">BZG36_01238</name>
</gene>
<dbReference type="InterPro" id="IPR036188">
    <property type="entry name" value="FAD/NAD-bd_sf"/>
</dbReference>
<dbReference type="PANTHER" id="PTHR13789:SF309">
    <property type="entry name" value="PUTATIVE (AFU_ORTHOLOGUE AFUA_6G14510)-RELATED"/>
    <property type="match status" value="1"/>
</dbReference>
<dbReference type="OrthoDB" id="2159014at2759"/>
<keyword evidence="4" id="KW-0560">Oxidoreductase</keyword>
<comment type="caution">
    <text evidence="7">The sequence shown here is derived from an EMBL/GenBank/DDBJ whole genome shotgun (WGS) entry which is preliminary data.</text>
</comment>
<dbReference type="Proteomes" id="UP000242875">
    <property type="component" value="Unassembled WGS sequence"/>
</dbReference>
<evidence type="ECO:0000256" key="5">
    <source>
        <dbReference type="ARBA" id="ARBA00023033"/>
    </source>
</evidence>
<dbReference type="Pfam" id="PF01494">
    <property type="entry name" value="FAD_binding_3"/>
    <property type="match status" value="1"/>
</dbReference>
<dbReference type="GO" id="GO:0004497">
    <property type="term" value="F:monooxygenase activity"/>
    <property type="evidence" value="ECO:0007669"/>
    <property type="project" value="UniProtKB-KW"/>
</dbReference>
<evidence type="ECO:0000256" key="2">
    <source>
        <dbReference type="ARBA" id="ARBA00022630"/>
    </source>
</evidence>
<comment type="similarity">
    <text evidence="1">Belongs to the paxM FAD-dependent monooxygenase family.</text>
</comment>
<dbReference type="SUPFAM" id="SSF51905">
    <property type="entry name" value="FAD/NAD(P)-binding domain"/>
    <property type="match status" value="1"/>
</dbReference>